<dbReference type="EMBL" id="QVLX01000001">
    <property type="protein sequence ID" value="RGE89922.1"/>
    <property type="molecule type" value="Genomic_DNA"/>
</dbReference>
<dbReference type="SUPFAM" id="SSF89082">
    <property type="entry name" value="Antibiotic binding domain of TipA-like multidrug resistance regulators"/>
    <property type="match status" value="1"/>
</dbReference>
<dbReference type="PANTHER" id="PTHR30204">
    <property type="entry name" value="REDOX-CYCLING DRUG-SENSING TRANSCRIPTIONAL ACTIVATOR SOXR"/>
    <property type="match status" value="1"/>
</dbReference>
<comment type="caution">
    <text evidence="6">The sequence shown here is derived from an EMBL/GenBank/DDBJ whole genome shotgun (WGS) entry which is preliminary data.</text>
</comment>
<organism evidence="6 7">
    <name type="scientific">Sellimonas intestinalis</name>
    <dbReference type="NCBI Taxonomy" id="1653434"/>
    <lineage>
        <taxon>Bacteria</taxon>
        <taxon>Bacillati</taxon>
        <taxon>Bacillota</taxon>
        <taxon>Clostridia</taxon>
        <taxon>Lachnospirales</taxon>
        <taxon>Lachnospiraceae</taxon>
        <taxon>Sellimonas</taxon>
    </lineage>
</organism>
<keyword evidence="7" id="KW-1185">Reference proteome</keyword>
<proteinExistence type="predicted"/>
<keyword evidence="4" id="KW-0804">Transcription</keyword>
<dbReference type="CDD" id="cd01106">
    <property type="entry name" value="HTH_TipAL-Mta"/>
    <property type="match status" value="1"/>
</dbReference>
<evidence type="ECO:0000256" key="3">
    <source>
        <dbReference type="ARBA" id="ARBA00023159"/>
    </source>
</evidence>
<reference evidence="6 7" key="1">
    <citation type="submission" date="2018-08" db="EMBL/GenBank/DDBJ databases">
        <title>A genome reference for cultivated species of the human gut microbiota.</title>
        <authorList>
            <person name="Zou Y."/>
            <person name="Xue W."/>
            <person name="Luo G."/>
        </authorList>
    </citation>
    <scope>NUCLEOTIDE SEQUENCE [LARGE SCALE GENOMIC DNA]</scope>
    <source>
        <strain evidence="6 7">AF37-2AT</strain>
    </source>
</reference>
<accession>A0A3E3K5Q4</accession>
<evidence type="ECO:0000256" key="1">
    <source>
        <dbReference type="ARBA" id="ARBA00023015"/>
    </source>
</evidence>
<dbReference type="GO" id="GO:0003677">
    <property type="term" value="F:DNA binding"/>
    <property type="evidence" value="ECO:0007669"/>
    <property type="project" value="UniProtKB-KW"/>
</dbReference>
<dbReference type="GO" id="GO:0003700">
    <property type="term" value="F:DNA-binding transcription factor activity"/>
    <property type="evidence" value="ECO:0007669"/>
    <property type="project" value="InterPro"/>
</dbReference>
<dbReference type="Proteomes" id="UP000261080">
    <property type="component" value="Unassembled WGS sequence"/>
</dbReference>
<dbReference type="Pfam" id="PF07739">
    <property type="entry name" value="TipAS"/>
    <property type="match status" value="1"/>
</dbReference>
<dbReference type="PANTHER" id="PTHR30204:SF90">
    <property type="entry name" value="HTH-TYPE TRANSCRIPTIONAL ACTIVATOR MTA"/>
    <property type="match status" value="1"/>
</dbReference>
<dbReference type="RefSeq" id="WP_117493185.1">
    <property type="nucleotide sequence ID" value="NZ_CALBAT010000003.1"/>
</dbReference>
<keyword evidence="2" id="KW-0238">DNA-binding</keyword>
<dbReference type="Pfam" id="PF13411">
    <property type="entry name" value="MerR_1"/>
    <property type="match status" value="1"/>
</dbReference>
<dbReference type="InterPro" id="IPR009061">
    <property type="entry name" value="DNA-bd_dom_put_sf"/>
</dbReference>
<dbReference type="AlphaFoldDB" id="A0A3E3K5Q4"/>
<dbReference type="InterPro" id="IPR036244">
    <property type="entry name" value="TipA-like_antibiotic-bd"/>
</dbReference>
<protein>
    <submittedName>
        <fullName evidence="6">MerR family transcriptional regulator</fullName>
    </submittedName>
</protein>
<dbReference type="SMART" id="SM00422">
    <property type="entry name" value="HTH_MERR"/>
    <property type="match status" value="1"/>
</dbReference>
<dbReference type="PROSITE" id="PS50937">
    <property type="entry name" value="HTH_MERR_2"/>
    <property type="match status" value="1"/>
</dbReference>
<evidence type="ECO:0000256" key="2">
    <source>
        <dbReference type="ARBA" id="ARBA00023125"/>
    </source>
</evidence>
<dbReference type="InterPro" id="IPR012925">
    <property type="entry name" value="TipAS_dom"/>
</dbReference>
<name>A0A3E3K5Q4_9FIRM</name>
<keyword evidence="1" id="KW-0805">Transcription regulation</keyword>
<keyword evidence="3" id="KW-0010">Activator</keyword>
<dbReference type="InterPro" id="IPR047057">
    <property type="entry name" value="MerR_fam"/>
</dbReference>
<sequence>MNKKPMTVHEVVNLTGITARTLHYYDEIGLLKPSIVTEARYRLYTEEDLIRLQEILFFREVGFALKEIKKLLDAPHYNRSEALERHLSILEAQKERIDGIIALIKNEINGGKNLAFTAFSQSKVIELQTQFRDEIIERWGNTESFRQFEEIFSSQSRKIQNEQISSFYCTAQELFEKLATYEGKTPSCLEVQQIVQKWQEYISEHFYQCDSQMLSYLGNLYLTDERFSEFINRFGGENLAMFFSKAIEAYCTKQRSESNER</sequence>
<gene>
    <name evidence="6" type="ORF">DW016_01230</name>
</gene>
<dbReference type="InterPro" id="IPR000551">
    <property type="entry name" value="MerR-type_HTH_dom"/>
</dbReference>
<dbReference type="SUPFAM" id="SSF46955">
    <property type="entry name" value="Putative DNA-binding domain"/>
    <property type="match status" value="1"/>
</dbReference>
<feature type="domain" description="HTH merR-type" evidence="5">
    <location>
        <begin position="5"/>
        <end position="74"/>
    </location>
</feature>
<dbReference type="Gene3D" id="1.10.1660.10">
    <property type="match status" value="1"/>
</dbReference>
<evidence type="ECO:0000256" key="4">
    <source>
        <dbReference type="ARBA" id="ARBA00023163"/>
    </source>
</evidence>
<evidence type="ECO:0000259" key="5">
    <source>
        <dbReference type="PROSITE" id="PS50937"/>
    </source>
</evidence>
<evidence type="ECO:0000313" key="7">
    <source>
        <dbReference type="Proteomes" id="UP000261080"/>
    </source>
</evidence>
<dbReference type="Gene3D" id="1.10.490.50">
    <property type="entry name" value="Antibiotic binding domain of TipA-like multidrug resistance regulators"/>
    <property type="match status" value="1"/>
</dbReference>
<dbReference type="OrthoDB" id="9814833at2"/>
<evidence type="ECO:0000313" key="6">
    <source>
        <dbReference type="EMBL" id="RGE89922.1"/>
    </source>
</evidence>